<accession>A0A9P5D847</accession>
<sequence>MLRTSPTTSNAINPTISNAAASGHDVLRPQAGTKRKAASQDNERLTKRLSLLNLERNGSKLYVPVENPSAGQAAPVPATLPTASQPSIAQQQQLQLQQRQRQQLPTSNDDDDDDDDEMHLDNSKHKVYIYDLDDELSSTDGDDDTATSDDGRLIFLSDIDKHLMANRIPPHILANDRGELAGMQMVLYSDPKSLSVSEEKDGVRKAIIESRNRLREKQRLERHGVVVAADASSTATGATADHGPLCGGDAMPPTPTQPPNSDIATSSGKRMMVYRATSMQNRQARIPLTQVPWTGLGSTRITISCTYEATVDAAAPYPTDRNVVKPTASRRTPVFPGGGGKNGVIHRKSITAELTRSQKMGVLTRLLQKTMREPRTMPRLDPHAKMRKQPSPSL</sequence>
<dbReference type="RefSeq" id="XP_035323816.1">
    <property type="nucleotide sequence ID" value="XM_035465979.1"/>
</dbReference>
<keyword evidence="3" id="KW-1185">Reference proteome</keyword>
<dbReference type="AlphaFoldDB" id="A0A9P5D847"/>
<evidence type="ECO:0000256" key="1">
    <source>
        <dbReference type="SAM" id="MobiDB-lite"/>
    </source>
</evidence>
<dbReference type="Pfam" id="PF20354">
    <property type="entry name" value="DUF6649"/>
    <property type="match status" value="1"/>
</dbReference>
<feature type="region of interest" description="Disordered" evidence="1">
    <location>
        <begin position="63"/>
        <end position="123"/>
    </location>
</feature>
<feature type="region of interest" description="Disordered" evidence="1">
    <location>
        <begin position="232"/>
        <end position="266"/>
    </location>
</feature>
<feature type="region of interest" description="Disordered" evidence="1">
    <location>
        <begin position="322"/>
        <end position="343"/>
    </location>
</feature>
<feature type="compositionally biased region" description="Acidic residues" evidence="1">
    <location>
        <begin position="108"/>
        <end position="118"/>
    </location>
</feature>
<proteinExistence type="predicted"/>
<feature type="region of interest" description="Disordered" evidence="1">
    <location>
        <begin position="371"/>
        <end position="394"/>
    </location>
</feature>
<feature type="compositionally biased region" description="Basic and acidic residues" evidence="1">
    <location>
        <begin position="371"/>
        <end position="384"/>
    </location>
</feature>
<evidence type="ECO:0000313" key="3">
    <source>
        <dbReference type="Proteomes" id="UP000749293"/>
    </source>
</evidence>
<reference evidence="2" key="1">
    <citation type="submission" date="2020-03" db="EMBL/GenBank/DDBJ databases">
        <title>Site-based positive gene gene selection in Geosmithia morbida across the United States reveals a broad range of putative effectors and factors for local host and environmental adapation.</title>
        <authorList>
            <person name="Onufrak A."/>
            <person name="Murdoch R.W."/>
            <person name="Gazis R."/>
            <person name="Huff M."/>
            <person name="Staton M."/>
            <person name="Klingeman W."/>
            <person name="Hadziabdic D."/>
        </authorList>
    </citation>
    <scope>NUCLEOTIDE SEQUENCE</scope>
    <source>
        <strain evidence="2">1262</strain>
    </source>
</reference>
<dbReference type="OrthoDB" id="5345504at2759"/>
<organism evidence="2 3">
    <name type="scientific">Geosmithia morbida</name>
    <dbReference type="NCBI Taxonomy" id="1094350"/>
    <lineage>
        <taxon>Eukaryota</taxon>
        <taxon>Fungi</taxon>
        <taxon>Dikarya</taxon>
        <taxon>Ascomycota</taxon>
        <taxon>Pezizomycotina</taxon>
        <taxon>Sordariomycetes</taxon>
        <taxon>Hypocreomycetidae</taxon>
        <taxon>Hypocreales</taxon>
        <taxon>Bionectriaceae</taxon>
        <taxon>Geosmithia</taxon>
    </lineage>
</organism>
<evidence type="ECO:0000313" key="2">
    <source>
        <dbReference type="EMBL" id="KAF4125164.1"/>
    </source>
</evidence>
<dbReference type="Proteomes" id="UP000749293">
    <property type="component" value="Unassembled WGS sequence"/>
</dbReference>
<feature type="compositionally biased region" description="Low complexity" evidence="1">
    <location>
        <begin position="90"/>
        <end position="104"/>
    </location>
</feature>
<dbReference type="GeneID" id="55970231"/>
<dbReference type="EMBL" id="JAANYQ010000003">
    <property type="protein sequence ID" value="KAF4125164.1"/>
    <property type="molecule type" value="Genomic_DNA"/>
</dbReference>
<dbReference type="InterPro" id="IPR046591">
    <property type="entry name" value="DUF6649"/>
</dbReference>
<gene>
    <name evidence="2" type="ORF">GMORB2_4003</name>
</gene>
<name>A0A9P5D847_9HYPO</name>
<protein>
    <submittedName>
        <fullName evidence="2">Uncharacterized protein</fullName>
    </submittedName>
</protein>
<feature type="compositionally biased region" description="Low complexity" evidence="1">
    <location>
        <begin position="232"/>
        <end position="241"/>
    </location>
</feature>
<comment type="caution">
    <text evidence="2">The sequence shown here is derived from an EMBL/GenBank/DDBJ whole genome shotgun (WGS) entry which is preliminary data.</text>
</comment>